<protein>
    <submittedName>
        <fullName evidence="2">Uncharacterized protein</fullName>
    </submittedName>
</protein>
<comment type="caution">
    <text evidence="2">The sequence shown here is derived from an EMBL/GenBank/DDBJ whole genome shotgun (WGS) entry which is preliminary data.</text>
</comment>
<evidence type="ECO:0000313" key="3">
    <source>
        <dbReference type="Proteomes" id="UP000589520"/>
    </source>
</evidence>
<sequence>MTVLSLLYVAWMVSGFLFLSLMVYRSRLTRYEDEKLFLDGHDESGERTQTEIIYKVGRLQPLVTFIGTATGIMSASIVGIYLYNAILIIRS</sequence>
<feature type="transmembrane region" description="Helical" evidence="1">
    <location>
        <begin position="6"/>
        <end position="24"/>
    </location>
</feature>
<dbReference type="Proteomes" id="UP000589520">
    <property type="component" value="Unassembled WGS sequence"/>
</dbReference>
<keyword evidence="1" id="KW-1133">Transmembrane helix</keyword>
<dbReference type="AlphaFoldDB" id="A0A7Y9PD80"/>
<organism evidence="2 3">
    <name type="scientific">Granulicella arctica</name>
    <dbReference type="NCBI Taxonomy" id="940613"/>
    <lineage>
        <taxon>Bacteria</taxon>
        <taxon>Pseudomonadati</taxon>
        <taxon>Acidobacteriota</taxon>
        <taxon>Terriglobia</taxon>
        <taxon>Terriglobales</taxon>
        <taxon>Acidobacteriaceae</taxon>
        <taxon>Granulicella</taxon>
    </lineage>
</organism>
<dbReference type="EMBL" id="JACCCW010000001">
    <property type="protein sequence ID" value="NYF77783.1"/>
    <property type="molecule type" value="Genomic_DNA"/>
</dbReference>
<reference evidence="2 3" key="1">
    <citation type="submission" date="2020-07" db="EMBL/GenBank/DDBJ databases">
        <title>Genomic Encyclopedia of Type Strains, Phase IV (KMG-V): Genome sequencing to study the core and pangenomes of soil and plant-associated prokaryotes.</title>
        <authorList>
            <person name="Whitman W."/>
        </authorList>
    </citation>
    <scope>NUCLEOTIDE SEQUENCE [LARGE SCALE GENOMIC DNA]</scope>
    <source>
        <strain evidence="2 3">X4EP2</strain>
    </source>
</reference>
<keyword evidence="1" id="KW-0812">Transmembrane</keyword>
<gene>
    <name evidence="2" type="ORF">HDF17_000070</name>
</gene>
<dbReference type="RefSeq" id="WP_179486646.1">
    <property type="nucleotide sequence ID" value="NZ_JACCCW010000001.1"/>
</dbReference>
<feature type="transmembrane region" description="Helical" evidence="1">
    <location>
        <begin position="62"/>
        <end position="83"/>
    </location>
</feature>
<evidence type="ECO:0000313" key="2">
    <source>
        <dbReference type="EMBL" id="NYF77783.1"/>
    </source>
</evidence>
<proteinExistence type="predicted"/>
<evidence type="ECO:0000256" key="1">
    <source>
        <dbReference type="SAM" id="Phobius"/>
    </source>
</evidence>
<keyword evidence="1" id="KW-0472">Membrane</keyword>
<accession>A0A7Y9PD80</accession>
<keyword evidence="3" id="KW-1185">Reference proteome</keyword>
<name>A0A7Y9PD80_9BACT</name>